<protein>
    <recommendedName>
        <fullName evidence="8">Sushi domain-containing protein</fullName>
    </recommendedName>
</protein>
<dbReference type="PANTHER" id="PTHR45785">
    <property type="entry name" value="COMPLEMENT FACTOR H-RELATED"/>
    <property type="match status" value="1"/>
</dbReference>
<evidence type="ECO:0000313" key="10">
    <source>
        <dbReference type="Proteomes" id="UP001164746"/>
    </source>
</evidence>
<dbReference type="Pfam" id="PF00084">
    <property type="entry name" value="Sushi"/>
    <property type="match status" value="1"/>
</dbReference>
<dbReference type="SMART" id="SM00032">
    <property type="entry name" value="CCP"/>
    <property type="match status" value="5"/>
</dbReference>
<evidence type="ECO:0000256" key="3">
    <source>
        <dbReference type="ARBA" id="ARBA00022729"/>
    </source>
</evidence>
<feature type="chain" id="PRO_5047509427" description="Sushi domain-containing protein" evidence="7">
    <location>
        <begin position="21"/>
        <end position="453"/>
    </location>
</feature>
<evidence type="ECO:0000256" key="5">
    <source>
        <dbReference type="PROSITE-ProRule" id="PRU00302"/>
    </source>
</evidence>
<dbReference type="InterPro" id="IPR051503">
    <property type="entry name" value="ComplSys_Reg/VirEntry_Med"/>
</dbReference>
<keyword evidence="2 5" id="KW-0768">Sushi</keyword>
<evidence type="ECO:0000313" key="9">
    <source>
        <dbReference type="EMBL" id="WAR30413.1"/>
    </source>
</evidence>
<evidence type="ECO:0000256" key="2">
    <source>
        <dbReference type="ARBA" id="ARBA00022659"/>
    </source>
</evidence>
<dbReference type="CDD" id="cd00033">
    <property type="entry name" value="CCP"/>
    <property type="match status" value="1"/>
</dbReference>
<proteinExistence type="predicted"/>
<reference evidence="9" key="1">
    <citation type="submission" date="2022-11" db="EMBL/GenBank/DDBJ databases">
        <title>Centuries of genome instability and evolution in soft-shell clam transmissible cancer (bioRxiv).</title>
        <authorList>
            <person name="Hart S.F.M."/>
            <person name="Yonemitsu M.A."/>
            <person name="Giersch R.M."/>
            <person name="Beal B.F."/>
            <person name="Arriagada G."/>
            <person name="Davis B.W."/>
            <person name="Ostrander E.A."/>
            <person name="Goff S.P."/>
            <person name="Metzger M.J."/>
        </authorList>
    </citation>
    <scope>NUCLEOTIDE SEQUENCE</scope>
    <source>
        <strain evidence="9">MELC-2E11</strain>
        <tissue evidence="9">Siphon/mantle</tissue>
    </source>
</reference>
<accession>A0ABY7GB02</accession>
<dbReference type="Gene3D" id="2.10.70.10">
    <property type="entry name" value="Complement Module, domain 1"/>
    <property type="match status" value="1"/>
</dbReference>
<name>A0ABY7GB02_MYAAR</name>
<dbReference type="PANTHER" id="PTHR45785:SF2">
    <property type="entry name" value="COMPLEMENT FACTOR H-RELATED"/>
    <property type="match status" value="1"/>
</dbReference>
<feature type="region of interest" description="Disordered" evidence="6">
    <location>
        <begin position="165"/>
        <end position="184"/>
    </location>
</feature>
<dbReference type="InterPro" id="IPR000436">
    <property type="entry name" value="Sushi_SCR_CCP_dom"/>
</dbReference>
<dbReference type="PROSITE" id="PS50923">
    <property type="entry name" value="SUSHI"/>
    <property type="match status" value="2"/>
</dbReference>
<gene>
    <name evidence="9" type="ORF">MAR_032955</name>
</gene>
<comment type="caution">
    <text evidence="5">Lacks conserved residue(s) required for the propagation of feature annotation.</text>
</comment>
<feature type="domain" description="Sushi" evidence="8">
    <location>
        <begin position="339"/>
        <end position="396"/>
    </location>
</feature>
<dbReference type="InterPro" id="IPR035976">
    <property type="entry name" value="Sushi/SCR/CCP_sf"/>
</dbReference>
<feature type="disulfide bond" evidence="5">
    <location>
        <begin position="128"/>
        <end position="155"/>
    </location>
</feature>
<feature type="domain" description="Sushi" evidence="8">
    <location>
        <begin position="95"/>
        <end position="157"/>
    </location>
</feature>
<keyword evidence="4 5" id="KW-1015">Disulfide bond</keyword>
<dbReference type="EMBL" id="CP111028">
    <property type="protein sequence ID" value="WAR30413.1"/>
    <property type="molecule type" value="Genomic_DNA"/>
</dbReference>
<organism evidence="9 10">
    <name type="scientific">Mya arenaria</name>
    <name type="common">Soft-shell clam</name>
    <dbReference type="NCBI Taxonomy" id="6604"/>
    <lineage>
        <taxon>Eukaryota</taxon>
        <taxon>Metazoa</taxon>
        <taxon>Spiralia</taxon>
        <taxon>Lophotrochozoa</taxon>
        <taxon>Mollusca</taxon>
        <taxon>Bivalvia</taxon>
        <taxon>Autobranchia</taxon>
        <taxon>Heteroconchia</taxon>
        <taxon>Euheterodonta</taxon>
        <taxon>Imparidentia</taxon>
        <taxon>Neoheterodontei</taxon>
        <taxon>Myida</taxon>
        <taxon>Myoidea</taxon>
        <taxon>Myidae</taxon>
        <taxon>Mya</taxon>
    </lineage>
</organism>
<comment type="subcellular location">
    <subcellularLocation>
        <location evidence="1">Virion</location>
    </subcellularLocation>
</comment>
<evidence type="ECO:0000259" key="8">
    <source>
        <dbReference type="PROSITE" id="PS50923"/>
    </source>
</evidence>
<sequence>MMKVFVLLLLMTCVVFCVDGRYIKRGCRIPTGPESHQAKFRMGRKQLRPGKVIRYGERVTVACKKDIYGDAIHSWSHHFCRGVWTPSLPSCKAYERCKAPPKMNNMIATVSINPSRTFPHGDQIRYTCKEGYNRKGDLDFIKCRNGQWTPVGMSCEVNSLPFGKPRKKSSFERRRRQKSAEHVTIQNEQPAECNMNVDNGQLTQIDNGTGSYTLHCETGYQPQRENYVCQEGAWLDNSPKCDSKFSEIVTIQRENYVCQEGAWLDKSPKCVSKFSEIVTIQPERPAECDMKVDNGHLSQTDNETGTYTLHCETGYQPQRENYVCQEGAWLDKSPKCDSKRCHKIKSDYKLVEGENLNHGAEIILRCNENTSYPHFGIERAWCFNGQWLPRRPECKNYCELPTGVNSLTDVRTNRPSPRLVMHAVGVHQMCGDGSFQYNKCLNGKWMQDFLQCN</sequence>
<dbReference type="Proteomes" id="UP001164746">
    <property type="component" value="Chromosome 17"/>
</dbReference>
<keyword evidence="3 7" id="KW-0732">Signal</keyword>
<evidence type="ECO:0000256" key="6">
    <source>
        <dbReference type="SAM" id="MobiDB-lite"/>
    </source>
</evidence>
<keyword evidence="10" id="KW-1185">Reference proteome</keyword>
<feature type="signal peptide" evidence="7">
    <location>
        <begin position="1"/>
        <end position="20"/>
    </location>
</feature>
<evidence type="ECO:0000256" key="4">
    <source>
        <dbReference type="ARBA" id="ARBA00023157"/>
    </source>
</evidence>
<evidence type="ECO:0000256" key="7">
    <source>
        <dbReference type="SAM" id="SignalP"/>
    </source>
</evidence>
<dbReference type="SUPFAM" id="SSF57535">
    <property type="entry name" value="Complement control module/SCR domain"/>
    <property type="match status" value="2"/>
</dbReference>
<feature type="compositionally biased region" description="Basic residues" evidence="6">
    <location>
        <begin position="165"/>
        <end position="177"/>
    </location>
</feature>
<evidence type="ECO:0000256" key="1">
    <source>
        <dbReference type="ARBA" id="ARBA00004328"/>
    </source>
</evidence>